<accession>A0A6A3ASH3</accession>
<protein>
    <recommendedName>
        <fullName evidence="1">Reverse transcriptase zinc-binding domain-containing protein</fullName>
    </recommendedName>
</protein>
<evidence type="ECO:0000313" key="3">
    <source>
        <dbReference type="Proteomes" id="UP000436088"/>
    </source>
</evidence>
<dbReference type="InterPro" id="IPR026960">
    <property type="entry name" value="RVT-Znf"/>
</dbReference>
<gene>
    <name evidence="2" type="ORF">F3Y22_tig00110379pilonHSYRG00013</name>
</gene>
<dbReference type="EMBL" id="VEPZ02000962">
    <property type="protein sequence ID" value="KAE8707614.1"/>
    <property type="molecule type" value="Genomic_DNA"/>
</dbReference>
<sequence length="141" mass="16354">MSMNNIYYGSDLKTGQIWEGLRVKVLKVPWHSLVWFPGSIPKHNIIVRMTILNRLPARVRLLKMGLRIENDKYVLCGAEAEIMNHLFFDCGFTRELWGDILTLCGVTRRDIKEVIQIRLKGWAISRVDPRNDSLCVKWGIS</sequence>
<dbReference type="AlphaFoldDB" id="A0A6A3ASH3"/>
<dbReference type="Proteomes" id="UP000436088">
    <property type="component" value="Unassembled WGS sequence"/>
</dbReference>
<keyword evidence="3" id="KW-1185">Reference proteome</keyword>
<comment type="caution">
    <text evidence="2">The sequence shown here is derived from an EMBL/GenBank/DDBJ whole genome shotgun (WGS) entry which is preliminary data.</text>
</comment>
<organism evidence="2 3">
    <name type="scientific">Hibiscus syriacus</name>
    <name type="common">Rose of Sharon</name>
    <dbReference type="NCBI Taxonomy" id="106335"/>
    <lineage>
        <taxon>Eukaryota</taxon>
        <taxon>Viridiplantae</taxon>
        <taxon>Streptophyta</taxon>
        <taxon>Embryophyta</taxon>
        <taxon>Tracheophyta</taxon>
        <taxon>Spermatophyta</taxon>
        <taxon>Magnoliopsida</taxon>
        <taxon>eudicotyledons</taxon>
        <taxon>Gunneridae</taxon>
        <taxon>Pentapetalae</taxon>
        <taxon>rosids</taxon>
        <taxon>malvids</taxon>
        <taxon>Malvales</taxon>
        <taxon>Malvaceae</taxon>
        <taxon>Malvoideae</taxon>
        <taxon>Hibiscus</taxon>
    </lineage>
</organism>
<evidence type="ECO:0000259" key="1">
    <source>
        <dbReference type="Pfam" id="PF13966"/>
    </source>
</evidence>
<name>A0A6A3ASH3_HIBSY</name>
<feature type="domain" description="Reverse transcriptase zinc-binding" evidence="1">
    <location>
        <begin position="15"/>
        <end position="97"/>
    </location>
</feature>
<reference evidence="2" key="1">
    <citation type="submission" date="2019-09" db="EMBL/GenBank/DDBJ databases">
        <title>Draft genome information of white flower Hibiscus syriacus.</title>
        <authorList>
            <person name="Kim Y.-M."/>
        </authorList>
    </citation>
    <scope>NUCLEOTIDE SEQUENCE [LARGE SCALE GENOMIC DNA]</scope>
    <source>
        <strain evidence="2">YM2019G1</strain>
    </source>
</reference>
<evidence type="ECO:0000313" key="2">
    <source>
        <dbReference type="EMBL" id="KAE8707614.1"/>
    </source>
</evidence>
<proteinExistence type="predicted"/>
<dbReference type="Pfam" id="PF13966">
    <property type="entry name" value="zf-RVT"/>
    <property type="match status" value="1"/>
</dbReference>